<sequence>MKMNGARILVEELIHQGVEVIFGYPGGSVLNIYDELYLASDRIKHVLAAHEQGAAHAADGYARASKKTGVVLATSGPGATNLVTGIANAYLDSVPMVAITGNVAVENLGKDSFQEVDIVGVTQPIVKHNYMVRDVKDLQKTIIEAFEIANSGRKGPVLIDIPKNVQIDECEYVEDMKVPSVVKKYKSSNEERIRQVAEMLKEAKRPFIYAGGGVLSSGAEDEVLELSRRLDAPVGLSMMGMTAVPHSYPLNLGMCGMHGKYASIKAQSECDLMIGVGVRFSDRATGDLDEYTKKCMTVHIDIDRAEIGKNVNPDVSMWGDVKEILKELLAVVPQYHHPEWVSQIEEYKNAEVLPKQKEFGPRPIIEEVNKHCGPDTVVATDVGQHQMWTMQYYHFEKPRTLLTSGGLGTMGYGLGAAIGGCIACGGRRTVLFTGDGCFGMNLNEMATAVSQWLPITIVIFNNNVLGMVRQWQTIFYDGHYSQTTLDRQTDFPALAKAFGAEGYSAFTISDLQAALDAADQSDGPVLIDCHIDMDEKVLPMIPPGRSAKDMIVKG</sequence>
<dbReference type="InterPro" id="IPR011766">
    <property type="entry name" value="TPP_enzyme_TPP-bd"/>
</dbReference>
<evidence type="ECO:0000259" key="13">
    <source>
        <dbReference type="Pfam" id="PF00205"/>
    </source>
</evidence>
<dbReference type="GO" id="GO:0000287">
    <property type="term" value="F:magnesium ion binding"/>
    <property type="evidence" value="ECO:0007669"/>
    <property type="project" value="UniProtKB-UniRule"/>
</dbReference>
<dbReference type="SUPFAM" id="SSF52518">
    <property type="entry name" value="Thiamin diphosphate-binding fold (THDP-binding)"/>
    <property type="match status" value="2"/>
</dbReference>
<evidence type="ECO:0000259" key="14">
    <source>
        <dbReference type="Pfam" id="PF02775"/>
    </source>
</evidence>
<organism evidence="16 17">
    <name type="scientific">Candidatus Copromonas faecavium</name>
    <name type="common">nom. illeg.</name>
    <dbReference type="NCBI Taxonomy" id="2840740"/>
    <lineage>
        <taxon>Bacteria</taxon>
        <taxon>Bacillati</taxon>
        <taxon>Bacillota</taxon>
        <taxon>Clostridia</taxon>
        <taxon>Lachnospirales</taxon>
        <taxon>Lachnospiraceae</taxon>
        <taxon>Candidatus Copromonas (nom. illeg.)</taxon>
    </lineage>
</organism>
<proteinExistence type="inferred from homology"/>
<comment type="pathway">
    <text evidence="2 12">Amino-acid biosynthesis; L-valine biosynthesis; L-valine from pyruvate: step 1/4.</text>
</comment>
<evidence type="ECO:0000256" key="4">
    <source>
        <dbReference type="ARBA" id="ARBA00013145"/>
    </source>
</evidence>
<comment type="catalytic activity">
    <reaction evidence="11 12">
        <text>2 pyruvate + H(+) = (2S)-2-acetolactate + CO2</text>
        <dbReference type="Rhea" id="RHEA:25249"/>
        <dbReference type="ChEBI" id="CHEBI:15361"/>
        <dbReference type="ChEBI" id="CHEBI:15378"/>
        <dbReference type="ChEBI" id="CHEBI:16526"/>
        <dbReference type="ChEBI" id="CHEBI:58476"/>
        <dbReference type="EC" id="2.2.1.6"/>
    </reaction>
</comment>
<comment type="similarity">
    <text evidence="3 12">Belongs to the TPP enzyme family.</text>
</comment>
<evidence type="ECO:0000256" key="9">
    <source>
        <dbReference type="ARBA" id="ARBA00023052"/>
    </source>
</evidence>
<evidence type="ECO:0000256" key="8">
    <source>
        <dbReference type="ARBA" id="ARBA00022842"/>
    </source>
</evidence>
<protein>
    <recommendedName>
        <fullName evidence="4 12">Acetolactate synthase</fullName>
        <ecNumber evidence="4 12">2.2.1.6</ecNumber>
    </recommendedName>
</protein>
<comment type="pathway">
    <text evidence="1 12">Amino-acid biosynthesis; L-isoleucine biosynthesis; L-isoleucine from 2-oxobutanoate: step 1/4.</text>
</comment>
<evidence type="ECO:0000256" key="3">
    <source>
        <dbReference type="ARBA" id="ARBA00007812"/>
    </source>
</evidence>
<keyword evidence="5 12" id="KW-0028">Amino-acid biosynthesis</keyword>
<dbReference type="InterPro" id="IPR012846">
    <property type="entry name" value="Acetolactate_synth_lsu"/>
</dbReference>
<accession>A0A9D1D5K3</accession>
<dbReference type="PANTHER" id="PTHR18968">
    <property type="entry name" value="THIAMINE PYROPHOSPHATE ENZYMES"/>
    <property type="match status" value="1"/>
</dbReference>
<dbReference type="Pfam" id="PF00205">
    <property type="entry name" value="TPP_enzyme_M"/>
    <property type="match status" value="1"/>
</dbReference>
<dbReference type="Pfam" id="PF02775">
    <property type="entry name" value="TPP_enzyme_C"/>
    <property type="match status" value="1"/>
</dbReference>
<comment type="caution">
    <text evidence="16">The sequence shown here is derived from an EMBL/GenBank/DDBJ whole genome shotgun (WGS) entry which is preliminary data.</text>
</comment>
<name>A0A9D1D5K3_9FIRM</name>
<dbReference type="NCBIfam" id="TIGR00118">
    <property type="entry name" value="acolac_lg"/>
    <property type="match status" value="1"/>
</dbReference>
<evidence type="ECO:0000313" key="16">
    <source>
        <dbReference type="EMBL" id="HIR04679.1"/>
    </source>
</evidence>
<feature type="domain" description="Thiamine pyrophosphate enzyme central" evidence="13">
    <location>
        <begin position="193"/>
        <end position="328"/>
    </location>
</feature>
<dbReference type="GO" id="GO:0050660">
    <property type="term" value="F:flavin adenine dinucleotide binding"/>
    <property type="evidence" value="ECO:0007669"/>
    <property type="project" value="InterPro"/>
</dbReference>
<evidence type="ECO:0000256" key="10">
    <source>
        <dbReference type="ARBA" id="ARBA00023304"/>
    </source>
</evidence>
<evidence type="ECO:0000256" key="1">
    <source>
        <dbReference type="ARBA" id="ARBA00004974"/>
    </source>
</evidence>
<gene>
    <name evidence="16" type="primary">ilvB</name>
    <name evidence="16" type="ORF">IAB28_01750</name>
</gene>
<evidence type="ECO:0000259" key="15">
    <source>
        <dbReference type="Pfam" id="PF02776"/>
    </source>
</evidence>
<reference evidence="16" key="1">
    <citation type="submission" date="2020-10" db="EMBL/GenBank/DDBJ databases">
        <authorList>
            <person name="Gilroy R."/>
        </authorList>
    </citation>
    <scope>NUCLEOTIDE SEQUENCE</scope>
    <source>
        <strain evidence="16">CHK180-2868</strain>
    </source>
</reference>
<dbReference type="InterPro" id="IPR012000">
    <property type="entry name" value="Thiamin_PyroP_enz_cen_dom"/>
</dbReference>
<dbReference type="FunFam" id="3.40.50.1220:FF:000008">
    <property type="entry name" value="Acetolactate synthase"/>
    <property type="match status" value="1"/>
</dbReference>
<dbReference type="CDD" id="cd02015">
    <property type="entry name" value="TPP_AHAS"/>
    <property type="match status" value="1"/>
</dbReference>
<dbReference type="CDD" id="cd07035">
    <property type="entry name" value="TPP_PYR_POX_like"/>
    <property type="match status" value="1"/>
</dbReference>
<dbReference type="AlphaFoldDB" id="A0A9D1D5K3"/>
<feature type="domain" description="Thiamine pyrophosphate enzyme TPP-binding" evidence="14">
    <location>
        <begin position="381"/>
        <end position="529"/>
    </location>
</feature>
<evidence type="ECO:0000256" key="5">
    <source>
        <dbReference type="ARBA" id="ARBA00022605"/>
    </source>
</evidence>
<dbReference type="GO" id="GO:0009097">
    <property type="term" value="P:isoleucine biosynthetic process"/>
    <property type="evidence" value="ECO:0007669"/>
    <property type="project" value="TreeGrafter"/>
</dbReference>
<feature type="domain" description="Thiamine pyrophosphate enzyme N-terminal TPP-binding" evidence="15">
    <location>
        <begin position="3"/>
        <end position="119"/>
    </location>
</feature>
<keyword evidence="6 12" id="KW-0808">Transferase</keyword>
<dbReference type="Gene3D" id="3.40.50.1220">
    <property type="entry name" value="TPP-binding domain"/>
    <property type="match status" value="1"/>
</dbReference>
<dbReference type="Pfam" id="PF02776">
    <property type="entry name" value="TPP_enzyme_N"/>
    <property type="match status" value="1"/>
</dbReference>
<dbReference type="GO" id="GO:0005948">
    <property type="term" value="C:acetolactate synthase complex"/>
    <property type="evidence" value="ECO:0007669"/>
    <property type="project" value="TreeGrafter"/>
</dbReference>
<dbReference type="GO" id="GO:0003984">
    <property type="term" value="F:acetolactate synthase activity"/>
    <property type="evidence" value="ECO:0007669"/>
    <property type="project" value="UniProtKB-EC"/>
</dbReference>
<reference evidence="16" key="2">
    <citation type="journal article" date="2021" name="PeerJ">
        <title>Extensive microbial diversity within the chicken gut microbiome revealed by metagenomics and culture.</title>
        <authorList>
            <person name="Gilroy R."/>
            <person name="Ravi A."/>
            <person name="Getino M."/>
            <person name="Pursley I."/>
            <person name="Horton D.L."/>
            <person name="Alikhan N.F."/>
            <person name="Baker D."/>
            <person name="Gharbi K."/>
            <person name="Hall N."/>
            <person name="Watson M."/>
            <person name="Adriaenssens E.M."/>
            <person name="Foster-Nyarko E."/>
            <person name="Jarju S."/>
            <person name="Secka A."/>
            <person name="Antonio M."/>
            <person name="Oren A."/>
            <person name="Chaudhuri R.R."/>
            <person name="La Ragione R."/>
            <person name="Hildebrand F."/>
            <person name="Pallen M.J."/>
        </authorList>
    </citation>
    <scope>NUCLEOTIDE SEQUENCE</scope>
    <source>
        <strain evidence="16">CHK180-2868</strain>
    </source>
</reference>
<dbReference type="EMBL" id="DVGC01000007">
    <property type="protein sequence ID" value="HIR04679.1"/>
    <property type="molecule type" value="Genomic_DNA"/>
</dbReference>
<evidence type="ECO:0000256" key="7">
    <source>
        <dbReference type="ARBA" id="ARBA00022723"/>
    </source>
</evidence>
<keyword evidence="7 12" id="KW-0479">Metal-binding</keyword>
<dbReference type="SUPFAM" id="SSF52467">
    <property type="entry name" value="DHS-like NAD/FAD-binding domain"/>
    <property type="match status" value="1"/>
</dbReference>
<dbReference type="InterPro" id="IPR045229">
    <property type="entry name" value="TPP_enz"/>
</dbReference>
<dbReference type="InterPro" id="IPR029035">
    <property type="entry name" value="DHS-like_NAD/FAD-binding_dom"/>
</dbReference>
<dbReference type="PANTHER" id="PTHR18968:SF13">
    <property type="entry name" value="ACETOLACTATE SYNTHASE CATALYTIC SUBUNIT, MITOCHONDRIAL"/>
    <property type="match status" value="1"/>
</dbReference>
<evidence type="ECO:0000256" key="6">
    <source>
        <dbReference type="ARBA" id="ARBA00022679"/>
    </source>
</evidence>
<keyword evidence="8 12" id="KW-0460">Magnesium</keyword>
<evidence type="ECO:0000256" key="2">
    <source>
        <dbReference type="ARBA" id="ARBA00005025"/>
    </source>
</evidence>
<keyword evidence="9 12" id="KW-0786">Thiamine pyrophosphate</keyword>
<dbReference type="Gene3D" id="3.40.50.970">
    <property type="match status" value="2"/>
</dbReference>
<comment type="cofactor">
    <cofactor evidence="12">
        <name>Mg(2+)</name>
        <dbReference type="ChEBI" id="CHEBI:18420"/>
    </cofactor>
    <text evidence="12">Binds 1 Mg(2+) ion per subunit.</text>
</comment>
<evidence type="ECO:0000256" key="12">
    <source>
        <dbReference type="RuleBase" id="RU003591"/>
    </source>
</evidence>
<comment type="cofactor">
    <cofactor evidence="12">
        <name>thiamine diphosphate</name>
        <dbReference type="ChEBI" id="CHEBI:58937"/>
    </cofactor>
    <text evidence="12">Binds 1 thiamine pyrophosphate per subunit.</text>
</comment>
<dbReference type="InterPro" id="IPR012001">
    <property type="entry name" value="Thiamin_PyroP_enz_TPP-bd_dom"/>
</dbReference>
<dbReference type="GO" id="GO:0009099">
    <property type="term" value="P:L-valine biosynthetic process"/>
    <property type="evidence" value="ECO:0007669"/>
    <property type="project" value="TreeGrafter"/>
</dbReference>
<dbReference type="EC" id="2.2.1.6" evidence="4 12"/>
<dbReference type="InterPro" id="IPR039368">
    <property type="entry name" value="AHAS_TPP"/>
</dbReference>
<dbReference type="InterPro" id="IPR029061">
    <property type="entry name" value="THDP-binding"/>
</dbReference>
<evidence type="ECO:0000313" key="17">
    <source>
        <dbReference type="Proteomes" id="UP000824250"/>
    </source>
</evidence>
<dbReference type="Proteomes" id="UP000824250">
    <property type="component" value="Unassembled WGS sequence"/>
</dbReference>
<dbReference type="GO" id="GO:0030976">
    <property type="term" value="F:thiamine pyrophosphate binding"/>
    <property type="evidence" value="ECO:0007669"/>
    <property type="project" value="UniProtKB-UniRule"/>
</dbReference>
<dbReference type="FunFam" id="3.40.50.970:FF:000007">
    <property type="entry name" value="Acetolactate synthase"/>
    <property type="match status" value="1"/>
</dbReference>
<keyword evidence="10 12" id="KW-0100">Branched-chain amino acid biosynthesis</keyword>
<evidence type="ECO:0000256" key="11">
    <source>
        <dbReference type="ARBA" id="ARBA00048670"/>
    </source>
</evidence>